<organism evidence="3 4">
    <name type="scientific">Lophiostoma macrostomum CBS 122681</name>
    <dbReference type="NCBI Taxonomy" id="1314788"/>
    <lineage>
        <taxon>Eukaryota</taxon>
        <taxon>Fungi</taxon>
        <taxon>Dikarya</taxon>
        <taxon>Ascomycota</taxon>
        <taxon>Pezizomycotina</taxon>
        <taxon>Dothideomycetes</taxon>
        <taxon>Pleosporomycetidae</taxon>
        <taxon>Pleosporales</taxon>
        <taxon>Lophiostomataceae</taxon>
        <taxon>Lophiostoma</taxon>
    </lineage>
</organism>
<dbReference type="Gene3D" id="1.10.510.10">
    <property type="entry name" value="Transferase(Phosphotransferase) domain 1"/>
    <property type="match status" value="1"/>
</dbReference>
<evidence type="ECO:0000313" key="3">
    <source>
        <dbReference type="EMBL" id="KAF2661692.1"/>
    </source>
</evidence>
<dbReference type="SUPFAM" id="SSF56112">
    <property type="entry name" value="Protein kinase-like (PK-like)"/>
    <property type="match status" value="1"/>
</dbReference>
<dbReference type="SMART" id="SM00220">
    <property type="entry name" value="S_TKc"/>
    <property type="match status" value="1"/>
</dbReference>
<dbReference type="CDD" id="cd00180">
    <property type="entry name" value="PKc"/>
    <property type="match status" value="1"/>
</dbReference>
<dbReference type="Proteomes" id="UP000799324">
    <property type="component" value="Unassembled WGS sequence"/>
</dbReference>
<dbReference type="GO" id="GO:0005524">
    <property type="term" value="F:ATP binding"/>
    <property type="evidence" value="ECO:0007669"/>
    <property type="project" value="UniProtKB-UniRule"/>
</dbReference>
<accession>A0A6A6TPI1</accession>
<dbReference type="PROSITE" id="PS50011">
    <property type="entry name" value="PROTEIN_KINASE_DOM"/>
    <property type="match status" value="1"/>
</dbReference>
<dbReference type="EMBL" id="MU004292">
    <property type="protein sequence ID" value="KAF2661692.1"/>
    <property type="molecule type" value="Genomic_DNA"/>
</dbReference>
<dbReference type="InterPro" id="IPR000719">
    <property type="entry name" value="Prot_kinase_dom"/>
</dbReference>
<evidence type="ECO:0000259" key="2">
    <source>
        <dbReference type="PROSITE" id="PS50011"/>
    </source>
</evidence>
<dbReference type="PANTHER" id="PTHR24361">
    <property type="entry name" value="MITOGEN-ACTIVATED KINASE KINASE KINASE"/>
    <property type="match status" value="1"/>
</dbReference>
<dbReference type="Pfam" id="PF00069">
    <property type="entry name" value="Pkinase"/>
    <property type="match status" value="1"/>
</dbReference>
<keyword evidence="1" id="KW-0067">ATP-binding</keyword>
<dbReference type="InterPro" id="IPR053235">
    <property type="entry name" value="Ser_Thr_kinase"/>
</dbReference>
<evidence type="ECO:0000256" key="1">
    <source>
        <dbReference type="PROSITE-ProRule" id="PRU10141"/>
    </source>
</evidence>
<feature type="domain" description="Protein kinase" evidence="2">
    <location>
        <begin position="68"/>
        <end position="309"/>
    </location>
</feature>
<dbReference type="Gene3D" id="3.30.200.20">
    <property type="entry name" value="Phosphorylase Kinase, domain 1"/>
    <property type="match status" value="1"/>
</dbReference>
<dbReference type="GO" id="GO:0004674">
    <property type="term" value="F:protein serine/threonine kinase activity"/>
    <property type="evidence" value="ECO:0007669"/>
    <property type="project" value="TreeGrafter"/>
</dbReference>
<dbReference type="InterPro" id="IPR017441">
    <property type="entry name" value="Protein_kinase_ATP_BS"/>
</dbReference>
<keyword evidence="4" id="KW-1185">Reference proteome</keyword>
<feature type="binding site" evidence="1">
    <location>
        <position position="97"/>
    </location>
    <ligand>
        <name>ATP</name>
        <dbReference type="ChEBI" id="CHEBI:30616"/>
    </ligand>
</feature>
<dbReference type="InterPro" id="IPR011009">
    <property type="entry name" value="Kinase-like_dom_sf"/>
</dbReference>
<dbReference type="GO" id="GO:0005737">
    <property type="term" value="C:cytoplasm"/>
    <property type="evidence" value="ECO:0007669"/>
    <property type="project" value="TreeGrafter"/>
</dbReference>
<evidence type="ECO:0000313" key="4">
    <source>
        <dbReference type="Proteomes" id="UP000799324"/>
    </source>
</evidence>
<reference evidence="3" key="1">
    <citation type="journal article" date="2020" name="Stud. Mycol.">
        <title>101 Dothideomycetes genomes: a test case for predicting lifestyles and emergence of pathogens.</title>
        <authorList>
            <person name="Haridas S."/>
            <person name="Albert R."/>
            <person name="Binder M."/>
            <person name="Bloem J."/>
            <person name="Labutti K."/>
            <person name="Salamov A."/>
            <person name="Andreopoulos B."/>
            <person name="Baker S."/>
            <person name="Barry K."/>
            <person name="Bills G."/>
            <person name="Bluhm B."/>
            <person name="Cannon C."/>
            <person name="Castanera R."/>
            <person name="Culley D."/>
            <person name="Daum C."/>
            <person name="Ezra D."/>
            <person name="Gonzalez J."/>
            <person name="Henrissat B."/>
            <person name="Kuo A."/>
            <person name="Liang C."/>
            <person name="Lipzen A."/>
            <person name="Lutzoni F."/>
            <person name="Magnuson J."/>
            <person name="Mondo S."/>
            <person name="Nolan M."/>
            <person name="Ohm R."/>
            <person name="Pangilinan J."/>
            <person name="Park H.-J."/>
            <person name="Ramirez L."/>
            <person name="Alfaro M."/>
            <person name="Sun H."/>
            <person name="Tritt A."/>
            <person name="Yoshinaga Y."/>
            <person name="Zwiers L.-H."/>
            <person name="Turgeon B."/>
            <person name="Goodwin S."/>
            <person name="Spatafora J."/>
            <person name="Crous P."/>
            <person name="Grigoriev I."/>
        </authorList>
    </citation>
    <scope>NUCLEOTIDE SEQUENCE</scope>
    <source>
        <strain evidence="3">CBS 122681</strain>
    </source>
</reference>
<proteinExistence type="predicted"/>
<name>A0A6A6TPI1_9PLEO</name>
<keyword evidence="3" id="KW-0418">Kinase</keyword>
<gene>
    <name evidence="3" type="ORF">K491DRAFT_753632</name>
</gene>
<sequence length="309" mass="35494">MVDNEPWANRDPADIPSNYRKREEGGYYLFQSGVNEEGTFIKATTEVVPQEDWDLEHLGPDEEDRICPKVCGHLGTGNYSTVEAVLHRETGRIYARKRLLPQPKHEPADEQRKESLETRFWNEIVNLSLIRDLEPTIHSIALFDAYRKGKEEFSLLIEPVAESNLQEYLESYRGASETEKEEKRPILRRAIGCLLVGLYALHEKRIYHGDVHAKNVLVQADGKMLYSDFGQAIMANTSTYQVLHGPDNRGEKEWHRLGTDLNSSAQYGILDDIRGLAVIVLEILSPRARDQSAQNPYKERHFRGMGRYR</sequence>
<dbReference type="PROSITE" id="PS00107">
    <property type="entry name" value="PROTEIN_KINASE_ATP"/>
    <property type="match status" value="1"/>
</dbReference>
<protein>
    <submittedName>
        <fullName evidence="3">Kinase-like protein</fullName>
    </submittedName>
</protein>
<keyword evidence="1" id="KW-0547">Nucleotide-binding</keyword>
<dbReference type="OrthoDB" id="5986190at2759"/>
<dbReference type="AlphaFoldDB" id="A0A6A6TPI1"/>
<keyword evidence="3" id="KW-0808">Transferase</keyword>